<feature type="signal peptide" evidence="2">
    <location>
        <begin position="1"/>
        <end position="22"/>
    </location>
</feature>
<evidence type="ECO:0000256" key="2">
    <source>
        <dbReference type="SAM" id="SignalP"/>
    </source>
</evidence>
<proteinExistence type="predicted"/>
<sequence>MTSMKLTTLLVTLVGVVTNCQAFNGPIPPGLRSVGVGPSTTNLLTISNNRGFVNNIRNGYSSRIVAPTLSEKQSSEASDSKSNSKTFLQGKSARAVKAALALGVLVKAFTLNPLILRPNLSQCFIASFLATATALKRIEDCYSYGYGASLLAIGLLGGRDLMWGVTGKIAEAAGSSGAVPVMTPGARLVSAGCALHALAYIAYGIRMLFFIQIRNTSESYVNSDRFKRFADSEKKIALGRRLSVWWSTALLLGGLYALPLNLHLGQALECIQVVVPEVAKKKAKDAVVNNGGQVVLKEGFQLWRSIGAGAASLMALVALGVQAIADDQKLKHKEALYAEEKKAGGPPAAPWRERQLQYEAAAAAPAPVSGFCAPRAGCTPATPYYGEGYVGEPGAAPFCTSGLYSKWRHPNYAAEFVFQTTVALAALPAMTSWHGALLAAAGPTVFASIIRAATTLLEKRQRDAYGGTRPYEAWVRATRRFLLY</sequence>
<reference evidence="3" key="1">
    <citation type="submission" date="2021-01" db="EMBL/GenBank/DDBJ databases">
        <authorList>
            <person name="Corre E."/>
            <person name="Pelletier E."/>
            <person name="Niang G."/>
            <person name="Scheremetjew M."/>
            <person name="Finn R."/>
            <person name="Kale V."/>
            <person name="Holt S."/>
            <person name="Cochrane G."/>
            <person name="Meng A."/>
            <person name="Brown T."/>
            <person name="Cohen L."/>
        </authorList>
    </citation>
    <scope>NUCLEOTIDE SEQUENCE</scope>
    <source>
        <strain evidence="3">CCMP3107</strain>
    </source>
</reference>
<keyword evidence="1" id="KW-0812">Transmembrane</keyword>
<name>A0A7S4D6T1_HETAK</name>
<dbReference type="GO" id="GO:0016020">
    <property type="term" value="C:membrane"/>
    <property type="evidence" value="ECO:0007669"/>
    <property type="project" value="TreeGrafter"/>
</dbReference>
<accession>A0A7S4D6T1</accession>
<feature type="transmembrane region" description="Helical" evidence="1">
    <location>
        <begin position="306"/>
        <end position="325"/>
    </location>
</feature>
<feature type="chain" id="PRO_5030885296" description="Steroid 5-alpha reductase C-terminal domain-containing protein" evidence="2">
    <location>
        <begin position="23"/>
        <end position="484"/>
    </location>
</feature>
<keyword evidence="1" id="KW-0472">Membrane</keyword>
<evidence type="ECO:0008006" key="4">
    <source>
        <dbReference type="Google" id="ProtNLM"/>
    </source>
</evidence>
<feature type="transmembrane region" description="Helical" evidence="1">
    <location>
        <begin position="188"/>
        <end position="209"/>
    </location>
</feature>
<evidence type="ECO:0000313" key="3">
    <source>
        <dbReference type="EMBL" id="CAE0632136.1"/>
    </source>
</evidence>
<dbReference type="PANTHER" id="PTHR32251">
    <property type="entry name" value="3-OXO-5-ALPHA-STEROID 4-DEHYDROGENASE"/>
    <property type="match status" value="1"/>
</dbReference>
<dbReference type="Pfam" id="PF06966">
    <property type="entry name" value="DUF1295"/>
    <property type="match status" value="1"/>
</dbReference>
<organism evidence="3">
    <name type="scientific">Heterosigma akashiwo</name>
    <name type="common">Chromophytic alga</name>
    <name type="synonym">Heterosigma carterae</name>
    <dbReference type="NCBI Taxonomy" id="2829"/>
    <lineage>
        <taxon>Eukaryota</taxon>
        <taxon>Sar</taxon>
        <taxon>Stramenopiles</taxon>
        <taxon>Ochrophyta</taxon>
        <taxon>Raphidophyceae</taxon>
        <taxon>Chattonellales</taxon>
        <taxon>Chattonellaceae</taxon>
        <taxon>Heterosigma</taxon>
    </lineage>
</organism>
<keyword evidence="1" id="KW-1133">Transmembrane helix</keyword>
<keyword evidence="2" id="KW-0732">Signal</keyword>
<gene>
    <name evidence="3" type="ORF">HAKA00212_LOCUS10841</name>
</gene>
<dbReference type="PANTHER" id="PTHR32251:SF15">
    <property type="entry name" value="3-OXO-5-ALPHA-STEROID 4-DEHYDROGENASE (DUF1295)"/>
    <property type="match status" value="1"/>
</dbReference>
<protein>
    <recommendedName>
        <fullName evidence="4">Steroid 5-alpha reductase C-terminal domain-containing protein</fullName>
    </recommendedName>
</protein>
<dbReference type="EMBL" id="HBIU01023342">
    <property type="protein sequence ID" value="CAE0632136.1"/>
    <property type="molecule type" value="Transcribed_RNA"/>
</dbReference>
<feature type="transmembrane region" description="Helical" evidence="1">
    <location>
        <begin position="242"/>
        <end position="259"/>
    </location>
</feature>
<dbReference type="AlphaFoldDB" id="A0A7S4D6T1"/>
<evidence type="ECO:0000256" key="1">
    <source>
        <dbReference type="SAM" id="Phobius"/>
    </source>
</evidence>
<dbReference type="InterPro" id="IPR010721">
    <property type="entry name" value="UstE-like"/>
</dbReference>
<dbReference type="Gene3D" id="1.20.120.1630">
    <property type="match status" value="1"/>
</dbReference>